<evidence type="ECO:0000259" key="6">
    <source>
        <dbReference type="Pfam" id="PF23726"/>
    </source>
</evidence>
<protein>
    <recommendedName>
        <fullName evidence="9">DNA damage-binding protein 1</fullName>
    </recommendedName>
</protein>
<name>A0A9Q0MBC9_BLOTA</name>
<proteinExistence type="inferred from homology"/>
<keyword evidence="8" id="KW-1185">Reference proteome</keyword>
<evidence type="ECO:0000313" key="7">
    <source>
        <dbReference type="EMBL" id="KAJ6221072.1"/>
    </source>
</evidence>
<reference evidence="7" key="1">
    <citation type="submission" date="2022-12" db="EMBL/GenBank/DDBJ databases">
        <title>Genome assemblies of Blomia tropicalis.</title>
        <authorList>
            <person name="Cui Y."/>
        </authorList>
    </citation>
    <scope>NUCLEOTIDE SEQUENCE</scope>
    <source>
        <tissue evidence="7">Adult mites</tissue>
    </source>
</reference>
<dbReference type="InterPro" id="IPR036322">
    <property type="entry name" value="WD40_repeat_dom_sf"/>
</dbReference>
<dbReference type="FunFam" id="2.130.10.10:FF:000070">
    <property type="entry name" value="DNA damage-binding protein 1"/>
    <property type="match status" value="1"/>
</dbReference>
<evidence type="ECO:0000259" key="5">
    <source>
        <dbReference type="Pfam" id="PF10433"/>
    </source>
</evidence>
<sequence>MSYNYVVTAQKSTAVFNCVSGNFTGPNDLNLILDKLFRLEVYLVTPEGLRILKEINIHGRILLIKSFRISNENKDYLFVLTAKFNAFIFTINRGTDPGEFQVTTLAHGILSEQIGHPSEGGAICVINPKARLIALRMYDGLLNIIKLDFKKSELKSFKVRMEETNVIDFVFLNGYESPTLCLIYQDNQSRHLKTYEISDEKEFRRGPWKQDNVESESNILIPVGEEYGGVIVIGQESIVYIVYQNNYTAIAPPGLKQSSITCYCQLDVNRFLIGDMNGRLFILILTQNNMETSGPSSSKSMSSKSNYTLKLIDLGEISIPQSLSYLDNNYIFVGSRLGDSQLVKLNLEANDSGNYITVIESFVNLAPIVDMLVVDLDKQGQDQLVTCSGFLKDGSVRIIRNGIGINEHATIDLAGIKGIWQLRVDSKLDNLIAISFVGQTKLLKLIDEEVEETQMDGFDCSKQTLYCGNIESNGQHLILQATDNGIRLLSIEQKLVVHKWKPANPISLISVNCTQIVCSSRSSLYYLEVINNELRLTNEIQMKHEISCLNISPLIKPKSKFCAVGLWKDISVQILSLPGLKLLHNEKLDGEIIPRSVLMAHFDLTSYLFTAIGDGSLLYYILDNETGTLSEKKKVILGTQPTQLKIFRTNSSANIFACSDRPTVIYSSNNKLVFSNVNLKEVNHMCTLDSSGYPDSLILTNDSQLLIGQIDQIQKLHIRTIPLGETPRRIAYQESTQTFGVITMRQDVQREDGQIVPVRTSASCLAQSITYSSSLQTIVKPLSLSAVPEQSEFDVFHLLIIDQTTFEVLHAHQFMINEYATSITSAKLGDDPNHYYIVGTAFILAEELEPKTGRIIIFHLVDGKLQQVAEKEIKGSPYQIQEFNGKLLTSINSTIRLFEWTAMHDLHNECTYFNSIVSLYVKTKGDFVIVGDVLRSITLLIYKPLNGNFEQIATDLDTAWLSGIEIIDDDTYLGADSNFNLFTIQKDTNAVTDNERSRLLPVGYFHLGDFINSMKRGSLVMNHPCEMSCPIINKPILYGSYSGSIGLIAQIPETFYNFLLNLQNNLISVIKPVGKIDYDYWRSFSNEKKSEKATNFIDGDIIESFLDLSRNKMAECVQNLTIDDPSGPRPATVDDIIKVVEELSRIH</sequence>
<comment type="caution">
    <text evidence="7">The sequence shown here is derived from an EMBL/GenBank/DDBJ whole genome shotgun (WGS) entry which is preliminary data.</text>
</comment>
<feature type="domain" description="RSE1/DDB1/CPSF1 second beta-propeller" evidence="6">
    <location>
        <begin position="406"/>
        <end position="710"/>
    </location>
</feature>
<dbReference type="Proteomes" id="UP001142055">
    <property type="component" value="Chromosome 2"/>
</dbReference>
<dbReference type="OMA" id="HQDFLMR"/>
<dbReference type="FunFam" id="1.10.150.910:FF:000003">
    <property type="entry name" value="DNA damage-binding protein 1a"/>
    <property type="match status" value="1"/>
</dbReference>
<dbReference type="InterPro" id="IPR015943">
    <property type="entry name" value="WD40/YVTN_repeat-like_dom_sf"/>
</dbReference>
<dbReference type="InterPro" id="IPR004871">
    <property type="entry name" value="RSE1/DDB1/CPSF1_C"/>
</dbReference>
<dbReference type="PANTHER" id="PTHR10644">
    <property type="entry name" value="DNA REPAIR/RNA PROCESSING CPSF FAMILY"/>
    <property type="match status" value="1"/>
</dbReference>
<dbReference type="InterPro" id="IPR050358">
    <property type="entry name" value="RSE1/DDB1/CFT1"/>
</dbReference>
<dbReference type="AlphaFoldDB" id="A0A9Q0MBC9"/>
<dbReference type="Pfam" id="PF23726">
    <property type="entry name" value="Beta-prop_RSE1_2nd"/>
    <property type="match status" value="1"/>
</dbReference>
<dbReference type="Gene3D" id="2.130.10.10">
    <property type="entry name" value="YVTN repeat-like/Quinoprotein amine dehydrogenase"/>
    <property type="match status" value="3"/>
</dbReference>
<evidence type="ECO:0008006" key="9">
    <source>
        <dbReference type="Google" id="ProtNLM"/>
    </source>
</evidence>
<accession>A0A9Q0MBC9</accession>
<gene>
    <name evidence="7" type="ORF">RDWZM_006884</name>
</gene>
<organism evidence="7 8">
    <name type="scientific">Blomia tropicalis</name>
    <name type="common">Mite</name>
    <dbReference type="NCBI Taxonomy" id="40697"/>
    <lineage>
        <taxon>Eukaryota</taxon>
        <taxon>Metazoa</taxon>
        <taxon>Ecdysozoa</taxon>
        <taxon>Arthropoda</taxon>
        <taxon>Chelicerata</taxon>
        <taxon>Arachnida</taxon>
        <taxon>Acari</taxon>
        <taxon>Acariformes</taxon>
        <taxon>Sarcoptiformes</taxon>
        <taxon>Astigmata</taxon>
        <taxon>Glycyphagoidea</taxon>
        <taxon>Echimyopodidae</taxon>
        <taxon>Blomia</taxon>
    </lineage>
</organism>
<keyword evidence="3" id="KW-0539">Nucleus</keyword>
<feature type="domain" description="RSE1/DDB1/CPSF1 first beta-propeller" evidence="5">
    <location>
        <begin position="15"/>
        <end position="362"/>
    </location>
</feature>
<dbReference type="GO" id="GO:0003676">
    <property type="term" value="F:nucleic acid binding"/>
    <property type="evidence" value="ECO:0007669"/>
    <property type="project" value="InterPro"/>
</dbReference>
<dbReference type="Pfam" id="PF03178">
    <property type="entry name" value="CPSF_A"/>
    <property type="match status" value="1"/>
</dbReference>
<evidence type="ECO:0000259" key="4">
    <source>
        <dbReference type="Pfam" id="PF03178"/>
    </source>
</evidence>
<dbReference type="Pfam" id="PF10433">
    <property type="entry name" value="Beta-prop_RSE1_1st"/>
    <property type="match status" value="1"/>
</dbReference>
<dbReference type="GO" id="GO:0005634">
    <property type="term" value="C:nucleus"/>
    <property type="evidence" value="ECO:0007669"/>
    <property type="project" value="UniProtKB-SubCell"/>
</dbReference>
<evidence type="ECO:0000256" key="2">
    <source>
        <dbReference type="ARBA" id="ARBA00007453"/>
    </source>
</evidence>
<comment type="similarity">
    <text evidence="2">Belongs to the DDB1 family.</text>
</comment>
<dbReference type="InterPro" id="IPR058543">
    <property type="entry name" value="Beta-prop_RSE1/DDB1/CPSF1_2nd"/>
</dbReference>
<evidence type="ECO:0000313" key="8">
    <source>
        <dbReference type="Proteomes" id="UP001142055"/>
    </source>
</evidence>
<comment type="subcellular location">
    <subcellularLocation>
        <location evidence="1">Nucleus</location>
    </subcellularLocation>
</comment>
<dbReference type="SUPFAM" id="SSF50978">
    <property type="entry name" value="WD40 repeat-like"/>
    <property type="match status" value="1"/>
</dbReference>
<dbReference type="EMBL" id="JAPWDV010000002">
    <property type="protein sequence ID" value="KAJ6221072.1"/>
    <property type="molecule type" value="Genomic_DNA"/>
</dbReference>
<feature type="domain" description="RSE1/DDB1/CPSF1 C-terminal" evidence="4">
    <location>
        <begin position="796"/>
        <end position="1107"/>
    </location>
</feature>
<dbReference type="InterPro" id="IPR018846">
    <property type="entry name" value="Beta-prop_RSE1/DDB1/CPSF1_1st"/>
</dbReference>
<dbReference type="Gene3D" id="1.10.150.910">
    <property type="match status" value="1"/>
</dbReference>
<evidence type="ECO:0000256" key="3">
    <source>
        <dbReference type="ARBA" id="ARBA00023242"/>
    </source>
</evidence>
<evidence type="ECO:0000256" key="1">
    <source>
        <dbReference type="ARBA" id="ARBA00004123"/>
    </source>
</evidence>